<gene>
    <name evidence="1" type="ORF">OP10G_2282</name>
</gene>
<dbReference type="OrthoDB" id="9149735at2"/>
<dbReference type="Proteomes" id="UP000027982">
    <property type="component" value="Chromosome"/>
</dbReference>
<dbReference type="Gene3D" id="1.10.10.10">
    <property type="entry name" value="Winged helix-like DNA-binding domain superfamily/Winged helix DNA-binding domain"/>
    <property type="match status" value="1"/>
</dbReference>
<dbReference type="RefSeq" id="WP_025225788.1">
    <property type="nucleotide sequence ID" value="NZ_CP007139.1"/>
</dbReference>
<dbReference type="GO" id="GO:0003677">
    <property type="term" value="F:DNA binding"/>
    <property type="evidence" value="ECO:0007669"/>
    <property type="project" value="InterPro"/>
</dbReference>
<organism evidence="1 2">
    <name type="scientific">Fimbriimonas ginsengisoli Gsoil 348</name>
    <dbReference type="NCBI Taxonomy" id="661478"/>
    <lineage>
        <taxon>Bacteria</taxon>
        <taxon>Bacillati</taxon>
        <taxon>Armatimonadota</taxon>
        <taxon>Fimbriimonadia</taxon>
        <taxon>Fimbriimonadales</taxon>
        <taxon>Fimbriimonadaceae</taxon>
        <taxon>Fimbriimonas</taxon>
    </lineage>
</organism>
<dbReference type="InterPro" id="IPR016032">
    <property type="entry name" value="Sig_transdc_resp-reg_C-effctor"/>
</dbReference>
<dbReference type="GO" id="GO:0006355">
    <property type="term" value="P:regulation of DNA-templated transcription"/>
    <property type="evidence" value="ECO:0007669"/>
    <property type="project" value="InterPro"/>
</dbReference>
<reference evidence="1 2" key="1">
    <citation type="journal article" date="2014" name="PLoS ONE">
        <title>The first complete genome sequence of the class fimbriimonadia in the phylum armatimonadetes.</title>
        <authorList>
            <person name="Hu Z.Y."/>
            <person name="Wang Y.Z."/>
            <person name="Im W.T."/>
            <person name="Wang S.Y."/>
            <person name="Zhao G.P."/>
            <person name="Zheng H.J."/>
            <person name="Quan Z.X."/>
        </authorList>
    </citation>
    <scope>NUCLEOTIDE SEQUENCE [LARGE SCALE GENOMIC DNA]</scope>
    <source>
        <strain evidence="1">Gsoil 348</strain>
    </source>
</reference>
<dbReference type="KEGG" id="fgi:OP10G_2282"/>
<evidence type="ECO:0000313" key="2">
    <source>
        <dbReference type="Proteomes" id="UP000027982"/>
    </source>
</evidence>
<name>A0A068NSC3_FIMGI</name>
<dbReference type="AlphaFoldDB" id="A0A068NSC3"/>
<proteinExistence type="predicted"/>
<dbReference type="SUPFAM" id="SSF46894">
    <property type="entry name" value="C-terminal effector domain of the bipartite response regulators"/>
    <property type="match status" value="1"/>
</dbReference>
<accession>A0A068NSC3</accession>
<evidence type="ECO:0000313" key="1">
    <source>
        <dbReference type="EMBL" id="AIE85650.1"/>
    </source>
</evidence>
<keyword evidence="2" id="KW-1185">Reference proteome</keyword>
<dbReference type="eggNOG" id="COG2197">
    <property type="taxonomic scope" value="Bacteria"/>
</dbReference>
<dbReference type="STRING" id="661478.OP10G_2282"/>
<dbReference type="HOGENOM" id="CLU_841099_0_0_0"/>
<dbReference type="InterPro" id="IPR036388">
    <property type="entry name" value="WH-like_DNA-bd_sf"/>
</dbReference>
<protein>
    <submittedName>
        <fullName evidence="1">Uncharacterized protein</fullName>
    </submittedName>
</protein>
<sequence length="311" mass="35207">MHLVARQATVNDFEAMMRLCRNHGEPVDTNRREWDALWQSDSTVGVVVEDILSDENRERALLVGAYLPDSFLLRCIEAIEPFILSKIADYPSALVPAREFGALNARDGVNLLVAYMGWEGPDYQEPPAPNLRAVVVNAFSDRHGGNRLKWLLGEVGGPQLLDLTTRAGCRILNDYAQWAEAHGMADAPKRPYLMGISRESALQVENQWIMRMFTYFPPRFRFTEPQRRILALAREGYTDAEIGAEISVSPDAVKKRWGAIYARVEEQFPHLLPESPLGGRGAEKRRALLAHLRERPEELRPYDRSVADAVR</sequence>
<dbReference type="EMBL" id="CP007139">
    <property type="protein sequence ID" value="AIE85650.1"/>
    <property type="molecule type" value="Genomic_DNA"/>
</dbReference>